<feature type="domain" description="Iron-binding zinc finger CDGSH type" evidence="6">
    <location>
        <begin position="56"/>
        <end position="92"/>
    </location>
</feature>
<dbReference type="RefSeq" id="WP_027290768.1">
    <property type="nucleotide sequence ID" value="NZ_UGVL01000001.1"/>
</dbReference>
<sequence length="255" mass="28249">MKDTKKNAYEPGTPEITPGLHIDITADGPYLVWGKIPIRQVFIMPNDEGNSWTYKASAHPYETGEDPVALCRCGHSKRKPYCDGSHAQADDWDPTLTAPHRPLLADAETIEGPTMNLTDNERYCAFARFCDAYGRVWNLTEASDDPKAREIAVYEANHCPAGRLKAWDKESGRPYELETGPEINLVEDPAIGCSAGLWVRGGIPVTDAGGYTYQVRNRVTLCRCGQSSNKPFCDGTHASMKFRDGLPHEPDGEEF</sequence>
<accession>A0A379MNP4</accession>
<dbReference type="PANTHER" id="PTHR46491">
    <property type="entry name" value="CDGSH IRON SULFUR DOMAIN PROTEIN HOMOLOG"/>
    <property type="match status" value="1"/>
</dbReference>
<dbReference type="InterPro" id="IPR010693">
    <property type="entry name" value="Divergent_4Fe-4S_mono-cluster"/>
</dbReference>
<protein>
    <submittedName>
        <fullName evidence="7">Uncharacterized conserved protein</fullName>
    </submittedName>
</protein>
<dbReference type="OrthoDB" id="9795032at2"/>
<dbReference type="GO" id="GO:0005737">
    <property type="term" value="C:cytoplasm"/>
    <property type="evidence" value="ECO:0007669"/>
    <property type="project" value="UniProtKB-ARBA"/>
</dbReference>
<dbReference type="Pfam" id="PF06902">
    <property type="entry name" value="Fer4_19"/>
    <property type="match status" value="1"/>
</dbReference>
<evidence type="ECO:0000313" key="7">
    <source>
        <dbReference type="EMBL" id="SUE33218.1"/>
    </source>
</evidence>
<dbReference type="GO" id="GO:0051537">
    <property type="term" value="F:2 iron, 2 sulfur cluster binding"/>
    <property type="evidence" value="ECO:0007669"/>
    <property type="project" value="UniProtKB-KW"/>
</dbReference>
<evidence type="ECO:0000256" key="3">
    <source>
        <dbReference type="ARBA" id="ARBA00023004"/>
    </source>
</evidence>
<dbReference type="Gene3D" id="3.40.5.90">
    <property type="entry name" value="CDGSH iron-sulfur domain, mitoNEET-type"/>
    <property type="match status" value="2"/>
</dbReference>
<dbReference type="InterPro" id="IPR042216">
    <property type="entry name" value="MitoNEET_CISD"/>
</dbReference>
<dbReference type="Pfam" id="PF09360">
    <property type="entry name" value="zf-CDGSH"/>
    <property type="match status" value="2"/>
</dbReference>
<dbReference type="InterPro" id="IPR052950">
    <property type="entry name" value="CISD"/>
</dbReference>
<evidence type="ECO:0000256" key="4">
    <source>
        <dbReference type="ARBA" id="ARBA00023014"/>
    </source>
</evidence>
<dbReference type="PANTHER" id="PTHR46491:SF3">
    <property type="entry name" value="CDGSH IRON-SULFUR DOMAIN-CONTAINING PROTEIN 3, MITOCHONDRIAL"/>
    <property type="match status" value="1"/>
</dbReference>
<proteinExistence type="predicted"/>
<dbReference type="InterPro" id="IPR016548">
    <property type="entry name" value="UCP009180"/>
</dbReference>
<keyword evidence="2" id="KW-0479">Metal-binding</keyword>
<evidence type="ECO:0000313" key="8">
    <source>
        <dbReference type="Proteomes" id="UP000255233"/>
    </source>
</evidence>
<dbReference type="InterPro" id="IPR018967">
    <property type="entry name" value="FeS-contain_CDGSH-typ"/>
</dbReference>
<dbReference type="Proteomes" id="UP000255233">
    <property type="component" value="Unassembled WGS sequence"/>
</dbReference>
<gene>
    <name evidence="7" type="ORF">NCTC11190_00420</name>
</gene>
<feature type="region of interest" description="Disordered" evidence="5">
    <location>
        <begin position="1"/>
        <end position="20"/>
    </location>
</feature>
<dbReference type="SMART" id="SM00704">
    <property type="entry name" value="ZnF_CDGSH"/>
    <property type="match status" value="2"/>
</dbReference>
<name>A0A379MNP4_9BACT</name>
<dbReference type="EMBL" id="UGVL01000001">
    <property type="protein sequence ID" value="SUE33218.1"/>
    <property type="molecule type" value="Genomic_DNA"/>
</dbReference>
<evidence type="ECO:0000256" key="5">
    <source>
        <dbReference type="SAM" id="MobiDB-lite"/>
    </source>
</evidence>
<dbReference type="PIRSF" id="PIRSF009180">
    <property type="entry name" value="UCP009180"/>
    <property type="match status" value="1"/>
</dbReference>
<keyword evidence="3" id="KW-0408">Iron</keyword>
<evidence type="ECO:0000256" key="1">
    <source>
        <dbReference type="ARBA" id="ARBA00022714"/>
    </source>
</evidence>
<evidence type="ECO:0000259" key="6">
    <source>
        <dbReference type="SMART" id="SM00704"/>
    </source>
</evidence>
<keyword evidence="8" id="KW-1185">Reference proteome</keyword>
<keyword evidence="1" id="KW-0001">2Fe-2S</keyword>
<dbReference type="AlphaFoldDB" id="A0A379MNP4"/>
<keyword evidence="4" id="KW-0411">Iron-sulfur</keyword>
<reference evidence="7 8" key="1">
    <citation type="submission" date="2018-06" db="EMBL/GenBank/DDBJ databases">
        <authorList>
            <consortium name="Pathogen Informatics"/>
            <person name="Doyle S."/>
        </authorList>
    </citation>
    <scope>NUCLEOTIDE SEQUENCE [LARGE SCALE GENOMIC DNA]</scope>
    <source>
        <strain evidence="7 8">NCTC11190</strain>
    </source>
</reference>
<evidence type="ECO:0000256" key="2">
    <source>
        <dbReference type="ARBA" id="ARBA00022723"/>
    </source>
</evidence>
<organism evidence="7 8">
    <name type="scientific">Rikenella microfusus</name>
    <dbReference type="NCBI Taxonomy" id="28139"/>
    <lineage>
        <taxon>Bacteria</taxon>
        <taxon>Pseudomonadati</taxon>
        <taxon>Bacteroidota</taxon>
        <taxon>Bacteroidia</taxon>
        <taxon>Bacteroidales</taxon>
        <taxon>Rikenellaceae</taxon>
        <taxon>Rikenella</taxon>
    </lineage>
</organism>
<dbReference type="STRING" id="880526.GCA_000427365_01024"/>
<feature type="domain" description="Iron-binding zinc finger CDGSH type" evidence="6">
    <location>
        <begin position="208"/>
        <end position="243"/>
    </location>
</feature>
<dbReference type="GO" id="GO:0046872">
    <property type="term" value="F:metal ion binding"/>
    <property type="evidence" value="ECO:0007669"/>
    <property type="project" value="UniProtKB-KW"/>
</dbReference>